<keyword evidence="1" id="KW-0812">Transmembrane</keyword>
<organism evidence="3 4">
    <name type="scientific">Orbilia oligospora</name>
    <name type="common">Nematode-trapping fungus</name>
    <name type="synonym">Arthrobotrys oligospora</name>
    <dbReference type="NCBI Taxonomy" id="2813651"/>
    <lineage>
        <taxon>Eukaryota</taxon>
        <taxon>Fungi</taxon>
        <taxon>Dikarya</taxon>
        <taxon>Ascomycota</taxon>
        <taxon>Pezizomycotina</taxon>
        <taxon>Orbiliomycetes</taxon>
        <taxon>Orbiliales</taxon>
        <taxon>Orbiliaceae</taxon>
        <taxon>Orbilia</taxon>
    </lineage>
</organism>
<dbReference type="Gene3D" id="1.20.58.340">
    <property type="entry name" value="Magnesium transport protein CorA, transmembrane region"/>
    <property type="match status" value="1"/>
</dbReference>
<dbReference type="EMBL" id="SOZJ01000005">
    <property type="protein sequence ID" value="TGJ67160.1"/>
    <property type="molecule type" value="Genomic_DNA"/>
</dbReference>
<keyword evidence="1" id="KW-0472">Membrane</keyword>
<feature type="transmembrane region" description="Helical" evidence="1">
    <location>
        <begin position="389"/>
        <end position="408"/>
    </location>
</feature>
<keyword evidence="1" id="KW-1133">Transmembrane helix</keyword>
<feature type="transmembrane region" description="Helical" evidence="1">
    <location>
        <begin position="429"/>
        <end position="450"/>
    </location>
</feature>
<dbReference type="Proteomes" id="UP000297595">
    <property type="component" value="Unassembled WGS sequence"/>
</dbReference>
<dbReference type="InterPro" id="IPR058257">
    <property type="entry name" value="CorA-like_dom"/>
</dbReference>
<reference evidence="3 4" key="1">
    <citation type="submission" date="2019-03" db="EMBL/GenBank/DDBJ databases">
        <title>Nematode-trapping fungi genome.</title>
        <authorList>
            <person name="Vidal-Diez De Ulzurrun G."/>
        </authorList>
    </citation>
    <scope>NUCLEOTIDE SEQUENCE [LARGE SCALE GENOMIC DNA]</scope>
    <source>
        <strain evidence="3 4">TWF154</strain>
    </source>
</reference>
<proteinExistence type="predicted"/>
<name>A0A8H2DTW4_ORBOL</name>
<sequence length="476" mass="55126">MRIIDIRSSSVISRELIQDEKQLRGHCIVRKRISHRVFNPDLRSTEFERSPVMLGRQYMTLRANKRKRILRWRWRRDEGLAHLLIRLQGYYMYIHANTNGLVLEVNCSCLSSRSTTKLRDDKLSCRILGSGCTYILRHPELHRRETSKMPWTIRQMAICQNSSIDLKTETNIILHSSEGTTDRLDTLIRDSTAESSILKYLQHWTTIHSLVLIALEDEWKNFINYMEETVATMAAETLFPQLSSSDQEEDNAIQMRIFHKIQECQSTIDWLIRMKQALQLNVETVDKLSCHMKEAYEHEKGDLSENDRNGYHSLSESIKNCLYGQNFAFQNVTCLLERASRAAFTFRDIASQRDSYVIKTLARLSKRAADETSALTSQSIREAQIMKSITLLALIFLPATFIVGFLDLDYISVTKTPNGSLQLEAKPEIFLLLALAIPLTVAVVGGWYVWQHRSNLKNLFTRRRQKKQVVDVESTF</sequence>
<dbReference type="AlphaFoldDB" id="A0A8H2DTW4"/>
<evidence type="ECO:0000313" key="4">
    <source>
        <dbReference type="Proteomes" id="UP000297595"/>
    </source>
</evidence>
<evidence type="ECO:0000256" key="1">
    <source>
        <dbReference type="SAM" id="Phobius"/>
    </source>
</evidence>
<accession>A0A8H2DTW4</accession>
<feature type="domain" description="CorA-like transporter" evidence="2">
    <location>
        <begin position="132"/>
        <end position="236"/>
    </location>
</feature>
<evidence type="ECO:0000259" key="2">
    <source>
        <dbReference type="Pfam" id="PF26616"/>
    </source>
</evidence>
<evidence type="ECO:0000313" key="3">
    <source>
        <dbReference type="EMBL" id="TGJ67160.1"/>
    </source>
</evidence>
<gene>
    <name evidence="3" type="ORF">EYR41_008734</name>
</gene>
<protein>
    <recommendedName>
        <fullName evidence="2">CorA-like transporter domain-containing protein</fullName>
    </recommendedName>
</protein>
<comment type="caution">
    <text evidence="3">The sequence shown here is derived from an EMBL/GenBank/DDBJ whole genome shotgun (WGS) entry which is preliminary data.</text>
</comment>
<dbReference type="Pfam" id="PF26616">
    <property type="entry name" value="CorA-like"/>
    <property type="match status" value="1"/>
</dbReference>